<dbReference type="Proteomes" id="UP000016605">
    <property type="component" value="Unassembled WGS sequence"/>
</dbReference>
<protein>
    <submittedName>
        <fullName evidence="2">Uncharacterized protein</fullName>
    </submittedName>
</protein>
<proteinExistence type="predicted"/>
<evidence type="ECO:0000256" key="1">
    <source>
        <dbReference type="SAM" id="MobiDB-lite"/>
    </source>
</evidence>
<feature type="non-terminal residue" evidence="2">
    <location>
        <position position="45"/>
    </location>
</feature>
<organism evidence="2 3">
    <name type="scientific">Leifsonia aquatica ATCC 14665</name>
    <dbReference type="NCBI Taxonomy" id="1358026"/>
    <lineage>
        <taxon>Bacteria</taxon>
        <taxon>Bacillati</taxon>
        <taxon>Actinomycetota</taxon>
        <taxon>Actinomycetes</taxon>
        <taxon>Micrococcales</taxon>
        <taxon>Microbacteriaceae</taxon>
        <taxon>Leifsonia</taxon>
    </lineage>
</organism>
<comment type="caution">
    <text evidence="2">The sequence shown here is derived from an EMBL/GenBank/DDBJ whole genome shotgun (WGS) entry which is preliminary data.</text>
</comment>
<evidence type="ECO:0000313" key="2">
    <source>
        <dbReference type="EMBL" id="ERK69669.1"/>
    </source>
</evidence>
<dbReference type="AlphaFoldDB" id="U2RM72"/>
<evidence type="ECO:0000313" key="3">
    <source>
        <dbReference type="Proteomes" id="UP000016605"/>
    </source>
</evidence>
<dbReference type="HOGENOM" id="CLU_3209406_0_0_11"/>
<reference evidence="2 3" key="1">
    <citation type="submission" date="2013-08" db="EMBL/GenBank/DDBJ databases">
        <authorList>
            <person name="Weinstock G."/>
            <person name="Sodergren E."/>
            <person name="Wylie T."/>
            <person name="Fulton L."/>
            <person name="Fulton R."/>
            <person name="Fronick C."/>
            <person name="O'Laughlin M."/>
            <person name="Godfrey J."/>
            <person name="Miner T."/>
            <person name="Herter B."/>
            <person name="Appelbaum E."/>
            <person name="Cordes M."/>
            <person name="Lek S."/>
            <person name="Wollam A."/>
            <person name="Pepin K.H."/>
            <person name="Palsikar V.B."/>
            <person name="Mitreva M."/>
            <person name="Wilson R.K."/>
        </authorList>
    </citation>
    <scope>NUCLEOTIDE SEQUENCE [LARGE SCALE GENOMIC DNA]</scope>
    <source>
        <strain evidence="2 3">ATCC 14665</strain>
    </source>
</reference>
<dbReference type="EMBL" id="AWVQ01000636">
    <property type="protein sequence ID" value="ERK69669.1"/>
    <property type="molecule type" value="Genomic_DNA"/>
</dbReference>
<name>U2RM72_LEIAQ</name>
<sequence length="45" mass="4624">MGRSSACHVLASVHGRRASGDQRGQARRPALSERAPLAGRAVAVG</sequence>
<feature type="region of interest" description="Disordered" evidence="1">
    <location>
        <begin position="1"/>
        <end position="45"/>
    </location>
</feature>
<gene>
    <name evidence="2" type="ORF">N136_04010</name>
</gene>
<accession>U2RM72</accession>